<evidence type="ECO:0000313" key="3">
    <source>
        <dbReference type="Proteomes" id="UP000494165"/>
    </source>
</evidence>
<feature type="compositionally biased region" description="Polar residues" evidence="1">
    <location>
        <begin position="224"/>
        <end position="239"/>
    </location>
</feature>
<evidence type="ECO:0000256" key="1">
    <source>
        <dbReference type="SAM" id="MobiDB-lite"/>
    </source>
</evidence>
<gene>
    <name evidence="2" type="ORF">CLODIP_2_CD12349</name>
</gene>
<dbReference type="Proteomes" id="UP000494165">
    <property type="component" value="Unassembled WGS sequence"/>
</dbReference>
<feature type="region of interest" description="Disordered" evidence="1">
    <location>
        <begin position="53"/>
        <end position="72"/>
    </location>
</feature>
<dbReference type="AlphaFoldDB" id="A0A8S1D8D5"/>
<proteinExistence type="predicted"/>
<evidence type="ECO:0000313" key="2">
    <source>
        <dbReference type="EMBL" id="CAB3377194.1"/>
    </source>
</evidence>
<dbReference type="EMBL" id="CADEPI010000140">
    <property type="protein sequence ID" value="CAB3377194.1"/>
    <property type="molecule type" value="Genomic_DNA"/>
</dbReference>
<sequence>MSGVLIKVLGAGGEKMATLGPSSSATTRATWGPLRAALGVWSRGRGCMSVRENAARGSSSASMGQRQGAPESLRSRFLSKGKVSVWCVARTSLVFKDFFLWSPLNLITRDLVRRPSWTRGQASVPMPRGKHFEGTEEEEKPPVEAVQTVKAKGGQQAEPPPDPLGRHSKSFQPPASLVQARQTKKPRLLRLGEYSDGITARKSSLEAARSSRSPSDTPLGARPFSTSTPLKSRWQSVGTPTRGASLLDLTTWRHGPRTYASETLAASRRDFYVAAAIAHEKA</sequence>
<feature type="region of interest" description="Disordered" evidence="1">
    <location>
        <begin position="119"/>
        <end position="239"/>
    </location>
</feature>
<comment type="caution">
    <text evidence="2">The sequence shown here is derived from an EMBL/GenBank/DDBJ whole genome shotgun (WGS) entry which is preliminary data.</text>
</comment>
<name>A0A8S1D8D5_9INSE</name>
<reference evidence="2 3" key="1">
    <citation type="submission" date="2020-04" db="EMBL/GenBank/DDBJ databases">
        <authorList>
            <person name="Alioto T."/>
            <person name="Alioto T."/>
            <person name="Gomez Garrido J."/>
        </authorList>
    </citation>
    <scope>NUCLEOTIDE SEQUENCE [LARGE SCALE GENOMIC DNA]</scope>
</reference>
<feature type="compositionally biased region" description="Polar residues" evidence="1">
    <location>
        <begin position="56"/>
        <end position="65"/>
    </location>
</feature>
<protein>
    <submittedName>
        <fullName evidence="2">Uncharacterized protein</fullName>
    </submittedName>
</protein>
<keyword evidence="3" id="KW-1185">Reference proteome</keyword>
<accession>A0A8S1D8D5</accession>
<organism evidence="2 3">
    <name type="scientific">Cloeon dipterum</name>
    <dbReference type="NCBI Taxonomy" id="197152"/>
    <lineage>
        <taxon>Eukaryota</taxon>
        <taxon>Metazoa</taxon>
        <taxon>Ecdysozoa</taxon>
        <taxon>Arthropoda</taxon>
        <taxon>Hexapoda</taxon>
        <taxon>Insecta</taxon>
        <taxon>Pterygota</taxon>
        <taxon>Palaeoptera</taxon>
        <taxon>Ephemeroptera</taxon>
        <taxon>Pisciforma</taxon>
        <taxon>Baetidae</taxon>
        <taxon>Cloeon</taxon>
    </lineage>
</organism>